<proteinExistence type="inferred from homology"/>
<sequence length="340" mass="34670">MSSADAAQIRPAALDDRARDLLAAVQRADGIAPLSEGVLEAAAQGRATTLGAFAHDALVGFAAAADQGERGAAELAIAPDHRGAGTGGRLADALRAQLGDAEADTWFWSHGDFPAAARLAAERGYARSRELLQLSTPPLAGLALPAVQVPDGVEIRTFRPGDEEGWLRVNNAAFDWHPEQGHQDLAAFTAHTAAPGFEPAGVFFAVRDGAIIGFHETKLTPGEQGAAPLGEVYVVGVDPAVHARGVGRALTLAGMHHMRARGARAVELYVESDNAAARRLYDSLGFDHTVVHVSYEPPRGTAGRGPASATSATAAAPGGTPAAGAAGGAPAASANTTGGQ</sequence>
<protein>
    <recommendedName>
        <fullName evidence="4">Mycothiol acetyltransferase</fullName>
        <shortName evidence="4">MSH acetyltransferase</shortName>
        <ecNumber evidence="4">2.3.1.189</ecNumber>
    </recommendedName>
    <alternativeName>
        <fullName evidence="4">Mycothiol synthase</fullName>
    </alternativeName>
</protein>
<feature type="binding site" evidence="4">
    <location>
        <begin position="274"/>
        <end position="279"/>
    </location>
    <ligand>
        <name>acetyl-CoA</name>
        <dbReference type="ChEBI" id="CHEBI:57288"/>
        <label>2</label>
    </ligand>
</feature>
<dbReference type="EC" id="2.3.1.189" evidence="4"/>
<feature type="binding site" evidence="4">
    <location>
        <begin position="75"/>
        <end position="77"/>
    </location>
    <ligand>
        <name>acetyl-CoA</name>
        <dbReference type="ChEBI" id="CHEBI:57288"/>
        <label>1</label>
    </ligand>
</feature>
<comment type="function">
    <text evidence="4">Catalyzes the transfer of acetyl from acetyl-CoA to desacetylmycothiol (Cys-GlcN-Ins) to form mycothiol.</text>
</comment>
<evidence type="ECO:0000256" key="3">
    <source>
        <dbReference type="ARBA" id="ARBA00023315"/>
    </source>
</evidence>
<evidence type="ECO:0000313" key="9">
    <source>
        <dbReference type="Proteomes" id="UP000469215"/>
    </source>
</evidence>
<comment type="similarity">
    <text evidence="4">Belongs to the acetyltransferase family. MshD subfamily.</text>
</comment>
<feature type="region of interest" description="Disordered" evidence="5">
    <location>
        <begin position="297"/>
        <end position="340"/>
    </location>
</feature>
<dbReference type="GO" id="GO:0035447">
    <property type="term" value="F:mycothiol synthase activity"/>
    <property type="evidence" value="ECO:0007669"/>
    <property type="project" value="UniProtKB-UniRule"/>
</dbReference>
<keyword evidence="3 4" id="KW-0012">Acyltransferase</keyword>
<dbReference type="AlphaFoldDB" id="A0A6N9H6Y9"/>
<feature type="domain" description="DhaL" evidence="7">
    <location>
        <begin position="1"/>
        <end position="55"/>
    </location>
</feature>
<dbReference type="PIRSF" id="PIRSF021524">
    <property type="entry name" value="MSH_acetyltransferase"/>
    <property type="match status" value="1"/>
</dbReference>
<evidence type="ECO:0000259" key="7">
    <source>
        <dbReference type="PROSITE" id="PS51480"/>
    </source>
</evidence>
<dbReference type="InterPro" id="IPR000182">
    <property type="entry name" value="GNAT_dom"/>
</dbReference>
<feature type="binding site" evidence="4">
    <location>
        <position position="36"/>
    </location>
    <ligand>
        <name>1D-myo-inositol 2-(L-cysteinylamino)-2-deoxy-alpha-D-glucopyranoside</name>
        <dbReference type="ChEBI" id="CHEBI:58887"/>
    </ligand>
</feature>
<dbReference type="RefSeq" id="WP_160952957.1">
    <property type="nucleotide sequence ID" value="NZ_WWEQ01000018.1"/>
</dbReference>
<dbReference type="GO" id="GO:0006071">
    <property type="term" value="P:glycerol metabolic process"/>
    <property type="evidence" value="ECO:0007669"/>
    <property type="project" value="InterPro"/>
</dbReference>
<reference evidence="8 9" key="1">
    <citation type="submission" date="2020-01" db="EMBL/GenBank/DDBJ databases">
        <authorList>
            <person name="Deng T."/>
        </authorList>
    </citation>
    <scope>NUCLEOTIDE SEQUENCE [LARGE SCALE GENOMIC DNA]</scope>
    <source>
        <strain evidence="8 9">5221</strain>
    </source>
</reference>
<keyword evidence="9" id="KW-1185">Reference proteome</keyword>
<feature type="binding site" evidence="4">
    <location>
        <begin position="235"/>
        <end position="237"/>
    </location>
    <ligand>
        <name>acetyl-CoA</name>
        <dbReference type="ChEBI" id="CHEBI:57288"/>
        <label>2</label>
    </ligand>
</feature>
<dbReference type="PANTHER" id="PTHR43877">
    <property type="entry name" value="AMINOALKYLPHOSPHONATE N-ACETYLTRANSFERASE-RELATED-RELATED"/>
    <property type="match status" value="1"/>
</dbReference>
<dbReference type="HAMAP" id="MF_01698">
    <property type="entry name" value="MshD"/>
    <property type="match status" value="1"/>
</dbReference>
<accession>A0A6N9H6Y9</accession>
<comment type="caution">
    <text evidence="4">Lacks conserved residue(s) required for the propagation of feature annotation.</text>
</comment>
<dbReference type="Proteomes" id="UP000469215">
    <property type="component" value="Unassembled WGS sequence"/>
</dbReference>
<feature type="binding site" evidence="4">
    <location>
        <position position="269"/>
    </location>
    <ligand>
        <name>1D-myo-inositol 2-(L-cysteinylamino)-2-deoxy-alpha-D-glucopyranoside</name>
        <dbReference type="ChEBI" id="CHEBI:58887"/>
    </ligand>
</feature>
<feature type="binding site" evidence="4">
    <location>
        <begin position="242"/>
        <end position="248"/>
    </location>
    <ligand>
        <name>acetyl-CoA</name>
        <dbReference type="ChEBI" id="CHEBI:57288"/>
        <label>2</label>
    </ligand>
</feature>
<feature type="binding site" evidence="4">
    <location>
        <position position="218"/>
    </location>
    <ligand>
        <name>1D-myo-inositol 2-(L-cysteinylamino)-2-deoxy-alpha-D-glucopyranoside</name>
        <dbReference type="ChEBI" id="CHEBI:58887"/>
    </ligand>
</feature>
<evidence type="ECO:0000256" key="2">
    <source>
        <dbReference type="ARBA" id="ARBA00022737"/>
    </source>
</evidence>
<dbReference type="InterPro" id="IPR004007">
    <property type="entry name" value="DhaL_dom"/>
</dbReference>
<name>A0A6N9H6Y9_9MICO</name>
<feature type="domain" description="N-acetyltransferase" evidence="6">
    <location>
        <begin position="7"/>
        <end position="145"/>
    </location>
</feature>
<comment type="subunit">
    <text evidence="4">Monomer.</text>
</comment>
<dbReference type="GO" id="GO:0004371">
    <property type="term" value="F:glycerone kinase activity"/>
    <property type="evidence" value="ECO:0007669"/>
    <property type="project" value="InterPro"/>
</dbReference>
<dbReference type="InterPro" id="IPR016181">
    <property type="entry name" value="Acyl_CoA_acyltransferase"/>
</dbReference>
<dbReference type="NCBIfam" id="TIGR03448">
    <property type="entry name" value="mycothiol_MshD"/>
    <property type="match status" value="1"/>
</dbReference>
<dbReference type="SUPFAM" id="SSF55729">
    <property type="entry name" value="Acyl-CoA N-acyltransferases (Nat)"/>
    <property type="match status" value="2"/>
</dbReference>
<dbReference type="CDD" id="cd04301">
    <property type="entry name" value="NAT_SF"/>
    <property type="match status" value="1"/>
</dbReference>
<dbReference type="Gene3D" id="3.40.630.30">
    <property type="match status" value="1"/>
</dbReference>
<dbReference type="PROSITE" id="PS51480">
    <property type="entry name" value="DHAL"/>
    <property type="match status" value="1"/>
</dbReference>
<evidence type="ECO:0000259" key="6">
    <source>
        <dbReference type="PROSITE" id="PS51186"/>
    </source>
</evidence>
<evidence type="ECO:0000313" key="8">
    <source>
        <dbReference type="EMBL" id="MYM19526.1"/>
    </source>
</evidence>
<organism evidence="8 9">
    <name type="scientific">Brevibacterium rongguiense</name>
    <dbReference type="NCBI Taxonomy" id="2695267"/>
    <lineage>
        <taxon>Bacteria</taxon>
        <taxon>Bacillati</taxon>
        <taxon>Actinomycetota</taxon>
        <taxon>Actinomycetes</taxon>
        <taxon>Micrococcales</taxon>
        <taxon>Brevibacteriaceae</taxon>
        <taxon>Brevibacterium</taxon>
    </lineage>
</organism>
<feature type="domain" description="N-acetyltransferase" evidence="6">
    <location>
        <begin position="153"/>
        <end position="317"/>
    </location>
</feature>
<evidence type="ECO:0000256" key="4">
    <source>
        <dbReference type="HAMAP-Rule" id="MF_01698"/>
    </source>
</evidence>
<comment type="caution">
    <text evidence="8">The sequence shown here is derived from an EMBL/GenBank/DDBJ whole genome shotgun (WGS) entry which is preliminary data.</text>
</comment>
<feature type="binding site" evidence="4">
    <location>
        <position position="231"/>
    </location>
    <ligand>
        <name>1D-myo-inositol 2-(L-cysteinylamino)-2-deoxy-alpha-D-glucopyranoside</name>
        <dbReference type="ChEBI" id="CHEBI:58887"/>
    </ligand>
</feature>
<keyword evidence="2 4" id="KW-0677">Repeat</keyword>
<evidence type="ECO:0000256" key="5">
    <source>
        <dbReference type="SAM" id="MobiDB-lite"/>
    </source>
</evidence>
<dbReference type="InterPro" id="IPR017813">
    <property type="entry name" value="Mycothiol_AcTrfase"/>
</dbReference>
<comment type="catalytic activity">
    <reaction evidence="4">
        <text>1D-myo-inositol 2-(L-cysteinylamino)-2-deoxy-alpha-D-glucopyranoside + acetyl-CoA = mycothiol + CoA + H(+)</text>
        <dbReference type="Rhea" id="RHEA:26172"/>
        <dbReference type="ChEBI" id="CHEBI:15378"/>
        <dbReference type="ChEBI" id="CHEBI:16768"/>
        <dbReference type="ChEBI" id="CHEBI:57287"/>
        <dbReference type="ChEBI" id="CHEBI:57288"/>
        <dbReference type="ChEBI" id="CHEBI:58887"/>
        <dbReference type="EC" id="2.3.1.189"/>
    </reaction>
</comment>
<evidence type="ECO:0000256" key="1">
    <source>
        <dbReference type="ARBA" id="ARBA00022679"/>
    </source>
</evidence>
<keyword evidence="1 4" id="KW-0808">Transferase</keyword>
<dbReference type="InterPro" id="IPR050832">
    <property type="entry name" value="Bact_Acetyltransf"/>
</dbReference>
<feature type="binding site" evidence="4">
    <location>
        <position position="179"/>
    </location>
    <ligand>
        <name>1D-myo-inositol 2-(L-cysteinylamino)-2-deoxy-alpha-D-glucopyranoside</name>
        <dbReference type="ChEBI" id="CHEBI:58887"/>
    </ligand>
</feature>
<gene>
    <name evidence="4 8" type="primary">mshD</name>
    <name evidence="8" type="ORF">GSY69_05970</name>
</gene>
<dbReference type="Pfam" id="PF00583">
    <property type="entry name" value="Acetyltransf_1"/>
    <property type="match status" value="2"/>
</dbReference>
<dbReference type="PROSITE" id="PS51186">
    <property type="entry name" value="GNAT"/>
    <property type="match status" value="2"/>
</dbReference>
<dbReference type="EMBL" id="WWEQ01000018">
    <property type="protein sequence ID" value="MYM19526.1"/>
    <property type="molecule type" value="Genomic_DNA"/>
</dbReference>
<dbReference type="GO" id="GO:0010125">
    <property type="term" value="P:mycothiol biosynthetic process"/>
    <property type="evidence" value="ECO:0007669"/>
    <property type="project" value="UniProtKB-UniRule"/>
</dbReference>